<gene>
    <name evidence="1" type="ORF">GGE12_001875</name>
</gene>
<protein>
    <submittedName>
        <fullName evidence="1">Uncharacterized protein</fullName>
    </submittedName>
</protein>
<evidence type="ECO:0000313" key="1">
    <source>
        <dbReference type="EMBL" id="MBB4274120.1"/>
    </source>
</evidence>
<organism evidence="1 2">
    <name type="scientific">Rhizobium mongolense</name>
    <dbReference type="NCBI Taxonomy" id="57676"/>
    <lineage>
        <taxon>Bacteria</taxon>
        <taxon>Pseudomonadati</taxon>
        <taxon>Pseudomonadota</taxon>
        <taxon>Alphaproteobacteria</taxon>
        <taxon>Hyphomicrobiales</taxon>
        <taxon>Rhizobiaceae</taxon>
        <taxon>Rhizobium/Agrobacterium group</taxon>
        <taxon>Rhizobium</taxon>
    </lineage>
</organism>
<name>A0A7W6RKH0_9HYPH</name>
<sequence>MSDPAILSNHIVVISEAAVITDAIGEAFRQFPCGQPRCHAPGSGIRLAPGGDQALNGNLLLGIQIELHIEHVRTCADAHPLYVPSGFCRTLQRDLLLEGRIPA</sequence>
<comment type="caution">
    <text evidence="1">The sequence shown here is derived from an EMBL/GenBank/DDBJ whole genome shotgun (WGS) entry which is preliminary data.</text>
</comment>
<dbReference type="Proteomes" id="UP000533641">
    <property type="component" value="Unassembled WGS sequence"/>
</dbReference>
<proteinExistence type="predicted"/>
<reference evidence="1 2" key="1">
    <citation type="submission" date="2020-08" db="EMBL/GenBank/DDBJ databases">
        <title>Genomic Encyclopedia of Type Strains, Phase IV (KMG-V): Genome sequencing to study the core and pangenomes of soil and plant-associated prokaryotes.</title>
        <authorList>
            <person name="Whitman W."/>
        </authorList>
    </citation>
    <scope>NUCLEOTIDE SEQUENCE [LARGE SCALE GENOMIC DNA]</scope>
    <source>
        <strain evidence="1 2">SEMIA 402</strain>
    </source>
</reference>
<dbReference type="RefSeq" id="WP_183924595.1">
    <property type="nucleotide sequence ID" value="NZ_JACIGM010000003.1"/>
</dbReference>
<dbReference type="AlphaFoldDB" id="A0A7W6RKH0"/>
<accession>A0A7W6RKH0</accession>
<dbReference type="EMBL" id="JACIGM010000003">
    <property type="protein sequence ID" value="MBB4274120.1"/>
    <property type="molecule type" value="Genomic_DNA"/>
</dbReference>
<evidence type="ECO:0000313" key="2">
    <source>
        <dbReference type="Proteomes" id="UP000533641"/>
    </source>
</evidence>